<keyword evidence="5 9" id="KW-0067">ATP-binding</keyword>
<dbReference type="KEGG" id="svn:CP980_06890"/>
<dbReference type="GeneID" id="95610288"/>
<comment type="similarity">
    <text evidence="2">Belongs to the type II topoisomerase GyrB family.</text>
</comment>
<protein>
    <recommendedName>
        <fullName evidence="3">DNA topoisomerase (ATP-hydrolyzing)</fullName>
        <ecNumber evidence="3">5.6.2.2</ecNumber>
    </recommendedName>
</protein>
<keyword evidence="6" id="KW-0799">Topoisomerase</keyword>
<dbReference type="SUPFAM" id="SSF55874">
    <property type="entry name" value="ATPase domain of HSP90 chaperone/DNA topoisomerase II/histidine kinase"/>
    <property type="match status" value="1"/>
</dbReference>
<evidence type="ECO:0000256" key="5">
    <source>
        <dbReference type="ARBA" id="ARBA00022840"/>
    </source>
</evidence>
<evidence type="ECO:0000313" key="9">
    <source>
        <dbReference type="EMBL" id="QEV44821.1"/>
    </source>
</evidence>
<keyword evidence="4" id="KW-0547">Nucleotide-binding</keyword>
<comment type="catalytic activity">
    <reaction evidence="1">
        <text>ATP-dependent breakage, passage and rejoining of double-stranded DNA.</text>
        <dbReference type="EC" id="5.6.2.2"/>
    </reaction>
</comment>
<dbReference type="PANTHER" id="PTHR45866">
    <property type="entry name" value="DNA GYRASE/TOPOISOMERASE SUBUNIT B"/>
    <property type="match status" value="1"/>
</dbReference>
<keyword evidence="10" id="KW-1185">Reference proteome</keyword>
<evidence type="ECO:0000256" key="3">
    <source>
        <dbReference type="ARBA" id="ARBA00012895"/>
    </source>
</evidence>
<dbReference type="RefSeq" id="WP_150493032.1">
    <property type="nucleotide sequence ID" value="NZ_BNBW01000001.1"/>
</dbReference>
<accession>A0A5J6J575</accession>
<evidence type="ECO:0000256" key="8">
    <source>
        <dbReference type="ARBA" id="ARBA00023235"/>
    </source>
</evidence>
<dbReference type="InterPro" id="IPR036890">
    <property type="entry name" value="HATPase_C_sf"/>
</dbReference>
<keyword evidence="7" id="KW-0238">DNA-binding</keyword>
<evidence type="ECO:0000256" key="6">
    <source>
        <dbReference type="ARBA" id="ARBA00023029"/>
    </source>
</evidence>
<name>A0A5J6J575_STRVI</name>
<reference evidence="9 10" key="1">
    <citation type="submission" date="2017-09" db="EMBL/GenBank/DDBJ databases">
        <authorList>
            <person name="Lee N."/>
            <person name="Cho B.-K."/>
        </authorList>
    </citation>
    <scope>NUCLEOTIDE SEQUENCE [LARGE SCALE GENOMIC DNA]</scope>
    <source>
        <strain evidence="9 10">ATCC 27476</strain>
    </source>
</reference>
<dbReference type="EC" id="5.6.2.2" evidence="3"/>
<dbReference type="Proteomes" id="UP000325563">
    <property type="component" value="Chromosome"/>
</dbReference>
<dbReference type="Gene3D" id="3.30.565.10">
    <property type="entry name" value="Histidine kinase-like ATPase, C-terminal domain"/>
    <property type="match status" value="1"/>
</dbReference>
<gene>
    <name evidence="9" type="ORF">CP980_06890</name>
</gene>
<evidence type="ECO:0000256" key="1">
    <source>
        <dbReference type="ARBA" id="ARBA00000185"/>
    </source>
</evidence>
<proteinExistence type="inferred from homology"/>
<dbReference type="PANTHER" id="PTHR45866:SF1">
    <property type="entry name" value="DNA GYRASE SUBUNIT B, MITOCHONDRIAL"/>
    <property type="match status" value="1"/>
</dbReference>
<evidence type="ECO:0000256" key="7">
    <source>
        <dbReference type="ARBA" id="ARBA00023125"/>
    </source>
</evidence>
<dbReference type="GO" id="GO:0003677">
    <property type="term" value="F:DNA binding"/>
    <property type="evidence" value="ECO:0007669"/>
    <property type="project" value="UniProtKB-KW"/>
</dbReference>
<organism evidence="9 10">
    <name type="scientific">Streptomyces vinaceus</name>
    <dbReference type="NCBI Taxonomy" id="1960"/>
    <lineage>
        <taxon>Bacteria</taxon>
        <taxon>Bacillati</taxon>
        <taxon>Actinomycetota</taxon>
        <taxon>Actinomycetes</taxon>
        <taxon>Kitasatosporales</taxon>
        <taxon>Streptomycetaceae</taxon>
        <taxon>Streptomyces</taxon>
    </lineage>
</organism>
<dbReference type="AlphaFoldDB" id="A0A5J6J575"/>
<dbReference type="EMBL" id="CP023692">
    <property type="protein sequence ID" value="QEV44821.1"/>
    <property type="molecule type" value="Genomic_DNA"/>
</dbReference>
<dbReference type="GO" id="GO:0003918">
    <property type="term" value="F:DNA topoisomerase type II (double strand cut, ATP-hydrolyzing) activity"/>
    <property type="evidence" value="ECO:0007669"/>
    <property type="project" value="UniProtKB-EC"/>
</dbReference>
<evidence type="ECO:0000256" key="2">
    <source>
        <dbReference type="ARBA" id="ARBA00010708"/>
    </source>
</evidence>
<evidence type="ECO:0000256" key="4">
    <source>
        <dbReference type="ARBA" id="ARBA00022741"/>
    </source>
</evidence>
<dbReference type="GO" id="GO:0005524">
    <property type="term" value="F:ATP binding"/>
    <property type="evidence" value="ECO:0007669"/>
    <property type="project" value="UniProtKB-KW"/>
</dbReference>
<sequence>MDSSTALWRNTTHDWARSVDADHLASVRRDPAVFAPGGLRHLILEVLAYAADEAECSGAGRCTVTLHADGSVSVADGGRGTDTRLDDRGRPVKKPVMATKDLRFFDHPDAQLLPDGHSRRGMSVVAALSEWLVHTNRRAGGAWIQRYEHGVPTTDLTPVAGDGTTGTTVHFGPDASVRAAGGAPAPGELAALTAVWPYLGVEIDDRRA</sequence>
<keyword evidence="8" id="KW-0413">Isomerase</keyword>
<evidence type="ECO:0000313" key="10">
    <source>
        <dbReference type="Proteomes" id="UP000325563"/>
    </source>
</evidence>